<keyword evidence="1" id="KW-0472">Membrane</keyword>
<evidence type="ECO:0008006" key="4">
    <source>
        <dbReference type="Google" id="ProtNLM"/>
    </source>
</evidence>
<dbReference type="AlphaFoldDB" id="A0AAW1JSH1"/>
<organism evidence="2 3">
    <name type="scientific">Saponaria officinalis</name>
    <name type="common">Common soapwort</name>
    <name type="synonym">Lychnis saponaria</name>
    <dbReference type="NCBI Taxonomy" id="3572"/>
    <lineage>
        <taxon>Eukaryota</taxon>
        <taxon>Viridiplantae</taxon>
        <taxon>Streptophyta</taxon>
        <taxon>Embryophyta</taxon>
        <taxon>Tracheophyta</taxon>
        <taxon>Spermatophyta</taxon>
        <taxon>Magnoliopsida</taxon>
        <taxon>eudicotyledons</taxon>
        <taxon>Gunneridae</taxon>
        <taxon>Pentapetalae</taxon>
        <taxon>Caryophyllales</taxon>
        <taxon>Caryophyllaceae</taxon>
        <taxon>Caryophylleae</taxon>
        <taxon>Saponaria</taxon>
    </lineage>
</organism>
<accession>A0AAW1JSH1</accession>
<dbReference type="InterPro" id="IPR011009">
    <property type="entry name" value="Kinase-like_dom_sf"/>
</dbReference>
<keyword evidence="1" id="KW-0812">Transmembrane</keyword>
<comment type="caution">
    <text evidence="2">The sequence shown here is derived from an EMBL/GenBank/DDBJ whole genome shotgun (WGS) entry which is preliminary data.</text>
</comment>
<feature type="transmembrane region" description="Helical" evidence="1">
    <location>
        <begin position="20"/>
        <end position="38"/>
    </location>
</feature>
<evidence type="ECO:0000256" key="1">
    <source>
        <dbReference type="SAM" id="Phobius"/>
    </source>
</evidence>
<dbReference type="EMBL" id="JBDFQZ010000007">
    <property type="protein sequence ID" value="KAK9706685.1"/>
    <property type="molecule type" value="Genomic_DNA"/>
</dbReference>
<evidence type="ECO:0000313" key="2">
    <source>
        <dbReference type="EMBL" id="KAK9706685.1"/>
    </source>
</evidence>
<name>A0AAW1JSH1_SAPOF</name>
<dbReference type="Proteomes" id="UP001443914">
    <property type="component" value="Unassembled WGS sequence"/>
</dbReference>
<evidence type="ECO:0000313" key="3">
    <source>
        <dbReference type="Proteomes" id="UP001443914"/>
    </source>
</evidence>
<gene>
    <name evidence="2" type="ORF">RND81_07G144600</name>
</gene>
<sequence>MHHLSEHDNVVRITGTYEDSVFVHIVMELCAGEVFFLISREGRKKMKGENGEALLPY</sequence>
<proteinExistence type="predicted"/>
<reference evidence="2" key="1">
    <citation type="submission" date="2024-03" db="EMBL/GenBank/DDBJ databases">
        <title>WGS assembly of Saponaria officinalis var. Norfolk2.</title>
        <authorList>
            <person name="Jenkins J."/>
            <person name="Shu S."/>
            <person name="Grimwood J."/>
            <person name="Barry K."/>
            <person name="Goodstein D."/>
            <person name="Schmutz J."/>
            <person name="Leebens-Mack J."/>
            <person name="Osbourn A."/>
        </authorList>
    </citation>
    <scope>NUCLEOTIDE SEQUENCE [LARGE SCALE GENOMIC DNA]</scope>
    <source>
        <strain evidence="2">JIC</strain>
    </source>
</reference>
<dbReference type="Gene3D" id="1.10.510.10">
    <property type="entry name" value="Transferase(Phosphotransferase) domain 1"/>
    <property type="match status" value="1"/>
</dbReference>
<dbReference type="SUPFAM" id="SSF56112">
    <property type="entry name" value="Protein kinase-like (PK-like)"/>
    <property type="match status" value="1"/>
</dbReference>
<keyword evidence="1" id="KW-1133">Transmembrane helix</keyword>
<keyword evidence="3" id="KW-1185">Reference proteome</keyword>
<protein>
    <recommendedName>
        <fullName evidence="4">Protein kinase domain-containing protein</fullName>
    </recommendedName>
</protein>